<evidence type="ECO:0000256" key="1">
    <source>
        <dbReference type="ARBA" id="ARBA00004651"/>
    </source>
</evidence>
<dbReference type="GO" id="GO:0140114">
    <property type="term" value="P:cellular detoxification of fluoride"/>
    <property type="evidence" value="ECO:0007669"/>
    <property type="project" value="UniProtKB-UniRule"/>
</dbReference>
<proteinExistence type="inferred from homology"/>
<comment type="subcellular location">
    <subcellularLocation>
        <location evidence="1 10">Cell membrane</location>
        <topology evidence="1 10">Multi-pass membrane protein</topology>
    </subcellularLocation>
</comment>
<dbReference type="AlphaFoldDB" id="A0A0F0L0M8"/>
<evidence type="ECO:0000256" key="5">
    <source>
        <dbReference type="ARBA" id="ARBA00023136"/>
    </source>
</evidence>
<keyword evidence="5 10" id="KW-0472">Membrane</keyword>
<evidence type="ECO:0000256" key="4">
    <source>
        <dbReference type="ARBA" id="ARBA00022989"/>
    </source>
</evidence>
<keyword evidence="12" id="KW-1185">Reference proteome</keyword>
<evidence type="ECO:0000313" key="11">
    <source>
        <dbReference type="EMBL" id="KJL26239.1"/>
    </source>
</evidence>
<dbReference type="GO" id="GO:0005886">
    <property type="term" value="C:plasma membrane"/>
    <property type="evidence" value="ECO:0007669"/>
    <property type="project" value="UniProtKB-SubCell"/>
</dbReference>
<evidence type="ECO:0000256" key="6">
    <source>
        <dbReference type="ARBA" id="ARBA00023303"/>
    </source>
</evidence>
<evidence type="ECO:0000256" key="10">
    <source>
        <dbReference type="HAMAP-Rule" id="MF_00454"/>
    </source>
</evidence>
<feature type="binding site" evidence="10">
    <location>
        <position position="71"/>
    </location>
    <ligand>
        <name>Na(+)</name>
        <dbReference type="ChEBI" id="CHEBI:29101"/>
        <note>structural</note>
    </ligand>
</feature>
<keyword evidence="10" id="KW-0813">Transport</keyword>
<keyword evidence="4 10" id="KW-1133">Transmembrane helix</keyword>
<comment type="function">
    <text evidence="9 10">Fluoride-specific ion channel. Important for reducing fluoride concentration in the cell, thus reducing its toxicity.</text>
</comment>
<keyword evidence="10" id="KW-0915">Sodium</keyword>
<keyword evidence="10" id="KW-0479">Metal-binding</keyword>
<dbReference type="GO" id="GO:0062054">
    <property type="term" value="F:fluoride channel activity"/>
    <property type="evidence" value="ECO:0007669"/>
    <property type="project" value="UniProtKB-UniRule"/>
</dbReference>
<feature type="transmembrane region" description="Helical" evidence="10">
    <location>
        <begin position="60"/>
        <end position="80"/>
    </location>
</feature>
<comment type="activity regulation">
    <text evidence="10">Na(+) is not transported, but it plays an essential structural role and its presence is essential for fluoride channel function.</text>
</comment>
<feature type="transmembrane region" description="Helical" evidence="10">
    <location>
        <begin position="92"/>
        <end position="115"/>
    </location>
</feature>
<gene>
    <name evidence="11" type="primary">crcB_1</name>
    <name evidence="10" type="synonym">crcB</name>
    <name evidence="10" type="synonym">fluC</name>
    <name evidence="11" type="ORF">RN50_00300</name>
</gene>
<dbReference type="EMBL" id="JYIU01000023">
    <property type="protein sequence ID" value="KJL26239.1"/>
    <property type="molecule type" value="Genomic_DNA"/>
</dbReference>
<evidence type="ECO:0000256" key="3">
    <source>
        <dbReference type="ARBA" id="ARBA00022692"/>
    </source>
</evidence>
<accession>A0A0F0L0M8</accession>
<protein>
    <recommendedName>
        <fullName evidence="10">Fluoride-specific ion channel FluC</fullName>
    </recommendedName>
</protein>
<reference evidence="11 12" key="1">
    <citation type="submission" date="2015-02" db="EMBL/GenBank/DDBJ databases">
        <title>Draft genome sequences of ten Microbacterium spp. with emphasis on heavy metal contaminated environments.</title>
        <authorList>
            <person name="Corretto E."/>
        </authorList>
    </citation>
    <scope>NUCLEOTIDE SEQUENCE [LARGE SCALE GENOMIC DNA]</scope>
    <source>
        <strain evidence="11 12">DSM 12966</strain>
    </source>
</reference>
<organism evidence="11 12">
    <name type="scientific">Microbacterium foliorum</name>
    <dbReference type="NCBI Taxonomy" id="104336"/>
    <lineage>
        <taxon>Bacteria</taxon>
        <taxon>Bacillati</taxon>
        <taxon>Actinomycetota</taxon>
        <taxon>Actinomycetes</taxon>
        <taxon>Micrococcales</taxon>
        <taxon>Microbacteriaceae</taxon>
        <taxon>Microbacterium</taxon>
    </lineage>
</organism>
<evidence type="ECO:0000256" key="9">
    <source>
        <dbReference type="ARBA" id="ARBA00049940"/>
    </source>
</evidence>
<dbReference type="Pfam" id="PF02537">
    <property type="entry name" value="CRCB"/>
    <property type="match status" value="1"/>
</dbReference>
<feature type="transmembrane region" description="Helical" evidence="10">
    <location>
        <begin position="34"/>
        <end position="53"/>
    </location>
</feature>
<keyword evidence="3 10" id="KW-0812">Transmembrane</keyword>
<name>A0A0F0L0M8_9MICO</name>
<dbReference type="PATRIC" id="fig|104336.4.peg.311"/>
<keyword evidence="2 10" id="KW-1003">Cell membrane</keyword>
<dbReference type="HAMAP" id="MF_00454">
    <property type="entry name" value="FluC"/>
    <property type="match status" value="1"/>
</dbReference>
<comment type="similarity">
    <text evidence="7 10">Belongs to the fluoride channel Fluc/FEX (TC 1.A.43) family.</text>
</comment>
<dbReference type="GO" id="GO:0046872">
    <property type="term" value="F:metal ion binding"/>
    <property type="evidence" value="ECO:0007669"/>
    <property type="project" value="UniProtKB-KW"/>
</dbReference>
<comment type="caution">
    <text evidence="11">The sequence shown here is derived from an EMBL/GenBank/DDBJ whole genome shotgun (WGS) entry which is preliminary data.</text>
</comment>
<evidence type="ECO:0000256" key="8">
    <source>
        <dbReference type="ARBA" id="ARBA00035585"/>
    </source>
</evidence>
<dbReference type="Proteomes" id="UP000033572">
    <property type="component" value="Unassembled WGS sequence"/>
</dbReference>
<evidence type="ECO:0000256" key="7">
    <source>
        <dbReference type="ARBA" id="ARBA00035120"/>
    </source>
</evidence>
<dbReference type="PANTHER" id="PTHR28259">
    <property type="entry name" value="FLUORIDE EXPORT PROTEIN 1-RELATED"/>
    <property type="match status" value="1"/>
</dbReference>
<keyword evidence="6 10" id="KW-0407">Ion channel</keyword>
<dbReference type="InterPro" id="IPR003691">
    <property type="entry name" value="FluC"/>
</dbReference>
<sequence length="129" mass="12800">MTLRPLLLVFAGGSVGTAARLAVGLAVPDAGGVPVATLLVNVLGALLIGILAARLPQTTGLRVFLGTGVLGGFTTYSALMTGTDALWAHAPLLAAAYAGISLVLGLAAAVLGVWIGRPRSTARRAGVDS</sequence>
<evidence type="ECO:0000313" key="12">
    <source>
        <dbReference type="Proteomes" id="UP000033572"/>
    </source>
</evidence>
<dbReference type="GeneID" id="94443198"/>
<keyword evidence="10" id="KW-0406">Ion transport</keyword>
<comment type="catalytic activity">
    <reaction evidence="8">
        <text>fluoride(in) = fluoride(out)</text>
        <dbReference type="Rhea" id="RHEA:76159"/>
        <dbReference type="ChEBI" id="CHEBI:17051"/>
    </reaction>
    <physiologicalReaction direction="left-to-right" evidence="8">
        <dbReference type="Rhea" id="RHEA:76160"/>
    </physiologicalReaction>
</comment>
<feature type="binding site" evidence="10">
    <location>
        <position position="74"/>
    </location>
    <ligand>
        <name>Na(+)</name>
        <dbReference type="ChEBI" id="CHEBI:29101"/>
        <note>structural</note>
    </ligand>
</feature>
<dbReference type="KEGG" id="mfol:DXT68_02230"/>
<evidence type="ECO:0000256" key="2">
    <source>
        <dbReference type="ARBA" id="ARBA00022475"/>
    </source>
</evidence>
<dbReference type="PANTHER" id="PTHR28259:SF1">
    <property type="entry name" value="FLUORIDE EXPORT PROTEIN 1-RELATED"/>
    <property type="match status" value="1"/>
</dbReference>
<dbReference type="RefSeq" id="WP_045252748.1">
    <property type="nucleotide sequence ID" value="NZ_CP031425.1"/>
</dbReference>